<dbReference type="EMBL" id="HG994584">
    <property type="protein sequence ID" value="CAF2940961.1"/>
    <property type="molecule type" value="Genomic_DNA"/>
</dbReference>
<proteinExistence type="predicted"/>
<dbReference type="OrthoDB" id="6383008at2759"/>
<organism evidence="2">
    <name type="scientific">Lepeophtheirus salmonis</name>
    <name type="common">Salmon louse</name>
    <name type="synonym">Caligus salmonis</name>
    <dbReference type="NCBI Taxonomy" id="72036"/>
    <lineage>
        <taxon>Eukaryota</taxon>
        <taxon>Metazoa</taxon>
        <taxon>Ecdysozoa</taxon>
        <taxon>Arthropoda</taxon>
        <taxon>Crustacea</taxon>
        <taxon>Multicrustacea</taxon>
        <taxon>Hexanauplia</taxon>
        <taxon>Copepoda</taxon>
        <taxon>Siphonostomatoida</taxon>
        <taxon>Caligidae</taxon>
        <taxon>Lepeophtheirus</taxon>
    </lineage>
</organism>
<protein>
    <submittedName>
        <fullName evidence="1">(salmon louse) hypothetical protein</fullName>
    </submittedName>
</protein>
<sequence>MSHNWSSKVQNLFLKKNKKIDNDSLIQNSSKPPDIVISSPTTTTEPQEISLPFLQNFESSSVSSSGYFSQDSPHFEENNLQFKIDHLKSEFQSLSEVDKRLHKQLLALNNVIQDIRDFQKTNYGPKKTKLETCIEEEINDIGVTPASSVTGHRRLQSEDFTAIKSLNLLTGTEFRAIAEHGNSSHTLDARSRY</sequence>
<gene>
    <name evidence="1" type="ORF">LSAA_10805</name>
</gene>
<evidence type="ECO:0000313" key="2">
    <source>
        <dbReference type="EMBL" id="CDW45325.1"/>
    </source>
</evidence>
<accession>A0A0K2V4T3</accession>
<dbReference type="Proteomes" id="UP000675881">
    <property type="component" value="Chromosome 5"/>
</dbReference>
<reference evidence="2" key="1">
    <citation type="submission" date="2014-05" db="EMBL/GenBank/DDBJ databases">
        <authorList>
            <person name="Chronopoulou M."/>
        </authorList>
    </citation>
    <scope>NUCLEOTIDE SEQUENCE</scope>
    <source>
        <tissue evidence="2">Whole organism</tissue>
    </source>
</reference>
<keyword evidence="3" id="KW-1185">Reference proteome</keyword>
<name>A0A0K2V4T3_LEPSM</name>
<dbReference type="AlphaFoldDB" id="A0A0K2V4T3"/>
<evidence type="ECO:0000313" key="3">
    <source>
        <dbReference type="Proteomes" id="UP000675881"/>
    </source>
</evidence>
<evidence type="ECO:0000313" key="1">
    <source>
        <dbReference type="EMBL" id="CAF2940961.1"/>
    </source>
</evidence>
<reference evidence="1" key="2">
    <citation type="submission" date="2021-02" db="EMBL/GenBank/DDBJ databases">
        <authorList>
            <person name="Bekaert M."/>
        </authorList>
    </citation>
    <scope>NUCLEOTIDE SEQUENCE</scope>
    <source>
        <strain evidence="1">IoA-00</strain>
    </source>
</reference>
<dbReference type="EMBL" id="HACA01027964">
    <property type="protein sequence ID" value="CDW45325.1"/>
    <property type="molecule type" value="Transcribed_RNA"/>
</dbReference>